<feature type="domain" description="Methyltransferase" evidence="1">
    <location>
        <begin position="60"/>
        <end position="137"/>
    </location>
</feature>
<name>A0A1T5L9X2_9FIRM</name>
<evidence type="ECO:0000313" key="3">
    <source>
        <dbReference type="Proteomes" id="UP000190285"/>
    </source>
</evidence>
<dbReference type="CDD" id="cd02440">
    <property type="entry name" value="AdoMet_MTases"/>
    <property type="match status" value="1"/>
</dbReference>
<keyword evidence="2" id="KW-0808">Transferase</keyword>
<dbReference type="InterPro" id="IPR029063">
    <property type="entry name" value="SAM-dependent_MTases_sf"/>
</dbReference>
<accession>A0A1T5L9X2</accession>
<dbReference type="STRING" id="36842.SAMN02194393_02617"/>
<dbReference type="GO" id="GO:0008168">
    <property type="term" value="F:methyltransferase activity"/>
    <property type="evidence" value="ECO:0007669"/>
    <property type="project" value="UniProtKB-KW"/>
</dbReference>
<dbReference type="OrthoDB" id="9791837at2"/>
<keyword evidence="3" id="KW-1185">Reference proteome</keyword>
<reference evidence="2 3" key="1">
    <citation type="submission" date="2017-02" db="EMBL/GenBank/DDBJ databases">
        <authorList>
            <person name="Peterson S.W."/>
        </authorList>
    </citation>
    <scope>NUCLEOTIDE SEQUENCE [LARGE SCALE GENOMIC DNA]</scope>
    <source>
        <strain evidence="2 3">M1</strain>
    </source>
</reference>
<dbReference type="AlphaFoldDB" id="A0A1T5L9X2"/>
<dbReference type="SUPFAM" id="SSF53335">
    <property type="entry name" value="S-adenosyl-L-methionine-dependent methyltransferases"/>
    <property type="match status" value="1"/>
</dbReference>
<organism evidence="2 3">
    <name type="scientific">Maledivibacter halophilus</name>
    <dbReference type="NCBI Taxonomy" id="36842"/>
    <lineage>
        <taxon>Bacteria</taxon>
        <taxon>Bacillati</taxon>
        <taxon>Bacillota</taxon>
        <taxon>Clostridia</taxon>
        <taxon>Peptostreptococcales</taxon>
        <taxon>Caminicellaceae</taxon>
        <taxon>Maledivibacter</taxon>
    </lineage>
</organism>
<dbReference type="GO" id="GO:0032259">
    <property type="term" value="P:methylation"/>
    <property type="evidence" value="ECO:0007669"/>
    <property type="project" value="UniProtKB-KW"/>
</dbReference>
<dbReference type="Gene3D" id="3.40.50.150">
    <property type="entry name" value="Vaccinia Virus protein VP39"/>
    <property type="match status" value="1"/>
</dbReference>
<gene>
    <name evidence="2" type="ORF">SAMN02194393_02617</name>
</gene>
<proteinExistence type="predicted"/>
<sequence>MDKNYFIKKLEERKIDLQESKARWDKRAEEFYSYSKDIKEKEDNTIKFLKQFMDLNGKSVLDVGFGAGKYLVLLWNQGAKLKGVELSHKMMEYAKSNCIENGIDMGKIELFNIPWEEIDIDELNWRNKFDLVFASMSPVLDSYESIQKLISASRKSVFCSTHINMKEDLLAELYREIHGKEYEFSRDKFWYIYNILYLEGFYPSVKIMNKKKRMELTIDEALYRYVNRIFPQNPSKEELSILRKSIEKRGVGGKVSINMERKNALIYFEK</sequence>
<dbReference type="Proteomes" id="UP000190285">
    <property type="component" value="Unassembled WGS sequence"/>
</dbReference>
<keyword evidence="2" id="KW-0489">Methyltransferase</keyword>
<dbReference type="InterPro" id="IPR041698">
    <property type="entry name" value="Methyltransf_25"/>
</dbReference>
<dbReference type="Pfam" id="PF13649">
    <property type="entry name" value="Methyltransf_25"/>
    <property type="match status" value="1"/>
</dbReference>
<dbReference type="RefSeq" id="WP_079492147.1">
    <property type="nucleotide sequence ID" value="NZ_FUZT01000006.1"/>
</dbReference>
<evidence type="ECO:0000313" key="2">
    <source>
        <dbReference type="EMBL" id="SKC72459.1"/>
    </source>
</evidence>
<dbReference type="EMBL" id="FUZT01000006">
    <property type="protein sequence ID" value="SKC72459.1"/>
    <property type="molecule type" value="Genomic_DNA"/>
</dbReference>
<protein>
    <submittedName>
        <fullName evidence="2">Methyltransferase domain-containing protein</fullName>
    </submittedName>
</protein>
<evidence type="ECO:0000259" key="1">
    <source>
        <dbReference type="Pfam" id="PF13649"/>
    </source>
</evidence>